<dbReference type="Proteomes" id="UP000001542">
    <property type="component" value="Unassembled WGS sequence"/>
</dbReference>
<evidence type="ECO:0000313" key="4">
    <source>
        <dbReference type="Proteomes" id="UP000001542"/>
    </source>
</evidence>
<dbReference type="EMBL" id="DS113467">
    <property type="protein sequence ID" value="EAY04735.1"/>
    <property type="molecule type" value="Genomic_DNA"/>
</dbReference>
<dbReference type="RefSeq" id="XP_001316958.1">
    <property type="nucleotide sequence ID" value="XM_001316923.1"/>
</dbReference>
<keyword evidence="2" id="KW-1133">Transmembrane helix</keyword>
<accession>A2ERK8</accession>
<dbReference type="VEuPathDB" id="TrichDB:TVAG_059330"/>
<sequence>MEVNNTSEQPSNGKRIRLAVIISTITVIAICASLVILAIILHSIKNKSNNDNNSNQNNNNDNNSTNNDDNNNTSTNETNSTNYERVDTHPFILIEKDERNNILDAINKYPEMNYAWEYISYQAFRVLSLSPLVYNIVGSDLLGVSREALRRISYMSITYYLTKNQTLLERVEQELLNVCSFSDWHPSHFLDTAEMTTVVSIGLDWMFENLSESTINICRQAINEFFIK</sequence>
<name>A2ERK8_TRIV3</name>
<dbReference type="PANTHER" id="PTHR38045:SF1">
    <property type="entry name" value="HEPARINASE II_III-LIKE PROTEIN"/>
    <property type="match status" value="1"/>
</dbReference>
<reference evidence="3" key="1">
    <citation type="submission" date="2006-10" db="EMBL/GenBank/DDBJ databases">
        <authorList>
            <person name="Amadeo P."/>
            <person name="Zhao Q."/>
            <person name="Wortman J."/>
            <person name="Fraser-Liggett C."/>
            <person name="Carlton J."/>
        </authorList>
    </citation>
    <scope>NUCLEOTIDE SEQUENCE</scope>
    <source>
        <strain evidence="3">G3</strain>
    </source>
</reference>
<feature type="transmembrane region" description="Helical" evidence="2">
    <location>
        <begin position="20"/>
        <end position="41"/>
    </location>
</feature>
<dbReference type="InterPro" id="IPR008929">
    <property type="entry name" value="Chondroitin_lyas"/>
</dbReference>
<gene>
    <name evidence="3" type="ORF">TVAG_059330</name>
</gene>
<dbReference type="PANTHER" id="PTHR38045">
    <property type="entry name" value="CHROMOSOME 1, WHOLE GENOME SHOTGUN SEQUENCE"/>
    <property type="match status" value="1"/>
</dbReference>
<keyword evidence="2" id="KW-0472">Membrane</keyword>
<evidence type="ECO:0000313" key="3">
    <source>
        <dbReference type="EMBL" id="EAY04735.1"/>
    </source>
</evidence>
<dbReference type="AlphaFoldDB" id="A2ERK8"/>
<dbReference type="SMR" id="A2ERK8"/>
<dbReference type="KEGG" id="tva:4762599"/>
<protein>
    <submittedName>
        <fullName evidence="3">DNA polymerase epsilon, catalytic subunit, putative</fullName>
    </submittedName>
</protein>
<dbReference type="Gene3D" id="1.50.10.100">
    <property type="entry name" value="Chondroitin AC/alginate lyase"/>
    <property type="match status" value="1"/>
</dbReference>
<dbReference type="STRING" id="5722.A2ERK8"/>
<dbReference type="SUPFAM" id="SSF48230">
    <property type="entry name" value="Chondroitin AC/alginate lyase"/>
    <property type="match status" value="1"/>
</dbReference>
<organism evidence="3 4">
    <name type="scientific">Trichomonas vaginalis (strain ATCC PRA-98 / G3)</name>
    <dbReference type="NCBI Taxonomy" id="412133"/>
    <lineage>
        <taxon>Eukaryota</taxon>
        <taxon>Metamonada</taxon>
        <taxon>Parabasalia</taxon>
        <taxon>Trichomonadida</taxon>
        <taxon>Trichomonadidae</taxon>
        <taxon>Trichomonas</taxon>
    </lineage>
</organism>
<dbReference type="VEuPathDB" id="TrichDB:TVAGG3_0285220"/>
<dbReference type="OrthoDB" id="3476529at2759"/>
<keyword evidence="4" id="KW-1185">Reference proteome</keyword>
<evidence type="ECO:0000256" key="2">
    <source>
        <dbReference type="SAM" id="Phobius"/>
    </source>
</evidence>
<dbReference type="InParanoid" id="A2ERK8"/>
<keyword evidence="2" id="KW-0812">Transmembrane</keyword>
<proteinExistence type="predicted"/>
<feature type="region of interest" description="Disordered" evidence="1">
    <location>
        <begin position="48"/>
        <end position="82"/>
    </location>
</feature>
<reference evidence="3" key="2">
    <citation type="journal article" date="2007" name="Science">
        <title>Draft genome sequence of the sexually transmitted pathogen Trichomonas vaginalis.</title>
        <authorList>
            <person name="Carlton J.M."/>
            <person name="Hirt R.P."/>
            <person name="Silva J.C."/>
            <person name="Delcher A.L."/>
            <person name="Schatz M."/>
            <person name="Zhao Q."/>
            <person name="Wortman J.R."/>
            <person name="Bidwell S.L."/>
            <person name="Alsmark U.C.M."/>
            <person name="Besteiro S."/>
            <person name="Sicheritz-Ponten T."/>
            <person name="Noel C.J."/>
            <person name="Dacks J.B."/>
            <person name="Foster P.G."/>
            <person name="Simillion C."/>
            <person name="Van de Peer Y."/>
            <person name="Miranda-Saavedra D."/>
            <person name="Barton G.J."/>
            <person name="Westrop G.D."/>
            <person name="Mueller S."/>
            <person name="Dessi D."/>
            <person name="Fiori P.L."/>
            <person name="Ren Q."/>
            <person name="Paulsen I."/>
            <person name="Zhang H."/>
            <person name="Bastida-Corcuera F.D."/>
            <person name="Simoes-Barbosa A."/>
            <person name="Brown M.T."/>
            <person name="Hayes R.D."/>
            <person name="Mukherjee M."/>
            <person name="Okumura C.Y."/>
            <person name="Schneider R."/>
            <person name="Smith A.J."/>
            <person name="Vanacova S."/>
            <person name="Villalvazo M."/>
            <person name="Haas B.J."/>
            <person name="Pertea M."/>
            <person name="Feldblyum T.V."/>
            <person name="Utterback T.R."/>
            <person name="Shu C.L."/>
            <person name="Osoegawa K."/>
            <person name="de Jong P.J."/>
            <person name="Hrdy I."/>
            <person name="Horvathova L."/>
            <person name="Zubacova Z."/>
            <person name="Dolezal P."/>
            <person name="Malik S.B."/>
            <person name="Logsdon J.M. Jr."/>
            <person name="Henze K."/>
            <person name="Gupta A."/>
            <person name="Wang C.C."/>
            <person name="Dunne R.L."/>
            <person name="Upcroft J.A."/>
            <person name="Upcroft P."/>
            <person name="White O."/>
            <person name="Salzberg S.L."/>
            <person name="Tang P."/>
            <person name="Chiu C.-H."/>
            <person name="Lee Y.-S."/>
            <person name="Embley T.M."/>
            <person name="Coombs G.H."/>
            <person name="Mottram J.C."/>
            <person name="Tachezy J."/>
            <person name="Fraser-Liggett C.M."/>
            <person name="Johnson P.J."/>
        </authorList>
    </citation>
    <scope>NUCLEOTIDE SEQUENCE [LARGE SCALE GENOMIC DNA]</scope>
    <source>
        <strain evidence="3">G3</strain>
    </source>
</reference>
<evidence type="ECO:0000256" key="1">
    <source>
        <dbReference type="SAM" id="MobiDB-lite"/>
    </source>
</evidence>